<evidence type="ECO:0000256" key="7">
    <source>
        <dbReference type="ARBA" id="ARBA00023288"/>
    </source>
</evidence>
<keyword evidence="4 10" id="KW-1133">Transmembrane helix</keyword>
<protein>
    <recommendedName>
        <fullName evidence="10">Palmitoyltransferase</fullName>
        <ecNumber evidence="10">2.3.1.225</ecNumber>
    </recommendedName>
</protein>
<keyword evidence="5 10" id="KW-0472">Membrane</keyword>
<comment type="catalytic activity">
    <reaction evidence="9 10">
        <text>L-cysteinyl-[protein] + hexadecanoyl-CoA = S-hexadecanoyl-L-cysteinyl-[protein] + CoA</text>
        <dbReference type="Rhea" id="RHEA:36683"/>
        <dbReference type="Rhea" id="RHEA-COMP:10131"/>
        <dbReference type="Rhea" id="RHEA-COMP:11032"/>
        <dbReference type="ChEBI" id="CHEBI:29950"/>
        <dbReference type="ChEBI" id="CHEBI:57287"/>
        <dbReference type="ChEBI" id="CHEBI:57379"/>
        <dbReference type="ChEBI" id="CHEBI:74151"/>
        <dbReference type="EC" id="2.3.1.225"/>
    </reaction>
</comment>
<keyword evidence="8 10" id="KW-0012">Acyltransferase</keyword>
<evidence type="ECO:0000256" key="5">
    <source>
        <dbReference type="ARBA" id="ARBA00023136"/>
    </source>
</evidence>
<comment type="caution">
    <text evidence="12">The sequence shown here is derived from an EMBL/GenBank/DDBJ whole genome shotgun (WGS) entry which is preliminary data.</text>
</comment>
<gene>
    <name evidence="13" type="ORF">DD237_007554</name>
    <name evidence="12" type="ORF">DD238_007297</name>
</gene>
<dbReference type="InterPro" id="IPR001594">
    <property type="entry name" value="Palmitoyltrfase_DHHC"/>
</dbReference>
<dbReference type="VEuPathDB" id="FungiDB:DD237_007554"/>
<comment type="similarity">
    <text evidence="10">Belongs to the DHHC palmitoyltransferase family.</text>
</comment>
<evidence type="ECO:0000256" key="10">
    <source>
        <dbReference type="RuleBase" id="RU079119"/>
    </source>
</evidence>
<reference evidence="14 15" key="1">
    <citation type="submission" date="2018-06" db="EMBL/GenBank/DDBJ databases">
        <title>Comparative genomics of downy mildews reveals potential adaptations to biotrophy.</title>
        <authorList>
            <person name="Fletcher K."/>
            <person name="Klosterman S.J."/>
            <person name="Derevnina L."/>
            <person name="Martin F."/>
            <person name="Koike S."/>
            <person name="Reyes Chin-Wo S."/>
            <person name="Mou B."/>
            <person name="Michelmore R."/>
        </authorList>
    </citation>
    <scope>NUCLEOTIDE SEQUENCE [LARGE SCALE GENOMIC DNA]</scope>
    <source>
        <strain evidence="13 15">R13</strain>
        <strain evidence="12 14">R14</strain>
    </source>
</reference>
<evidence type="ECO:0000256" key="3">
    <source>
        <dbReference type="ARBA" id="ARBA00022692"/>
    </source>
</evidence>
<dbReference type="AlphaFoldDB" id="A0A3M6VCD4"/>
<evidence type="ECO:0000256" key="9">
    <source>
        <dbReference type="ARBA" id="ARBA00048048"/>
    </source>
</evidence>
<organism evidence="12 14">
    <name type="scientific">Peronospora effusa</name>
    <dbReference type="NCBI Taxonomy" id="542832"/>
    <lineage>
        <taxon>Eukaryota</taxon>
        <taxon>Sar</taxon>
        <taxon>Stramenopiles</taxon>
        <taxon>Oomycota</taxon>
        <taxon>Peronosporomycetes</taxon>
        <taxon>Peronosporales</taxon>
        <taxon>Peronosporaceae</taxon>
        <taxon>Peronospora</taxon>
    </lineage>
</organism>
<feature type="transmembrane region" description="Helical" evidence="10">
    <location>
        <begin position="117"/>
        <end position="138"/>
    </location>
</feature>
<dbReference type="EMBL" id="QLLG01000322">
    <property type="protein sequence ID" value="RMX64309.1"/>
    <property type="molecule type" value="Genomic_DNA"/>
</dbReference>
<dbReference type="EC" id="2.3.1.225" evidence="10"/>
<sequence>MPLSSPLKALHIPSPSVLVDKHSCNVEYNYEYDRLLTHNYLDKRPILPFSVIKNSSVPTNRPDTDWQVVKVLHGPLCVAGNHVLELVQLKRVNFGFRWRNGHEIDSFPPRCIMGPHWHLMLTMWSLFFILTSVVNVLTFEKASVMELVAGVFLSGMCLICYAFVGCTNPGIVTRIDMPPDDTYTYCDHCGSYRPEGALHCMDCQVCIEEYDHHCPWTGKCVGKNNVRYFYAWLLFLVLAFVYEIIEFTTYLLPPEGQDSLDDSLKITSSIVTPAPRL</sequence>
<evidence type="ECO:0000259" key="11">
    <source>
        <dbReference type="Pfam" id="PF01529"/>
    </source>
</evidence>
<evidence type="ECO:0000256" key="1">
    <source>
        <dbReference type="ARBA" id="ARBA00004127"/>
    </source>
</evidence>
<keyword evidence="2 10" id="KW-0808">Transferase</keyword>
<dbReference type="Proteomes" id="UP000282087">
    <property type="component" value="Unassembled WGS sequence"/>
</dbReference>
<evidence type="ECO:0000313" key="15">
    <source>
        <dbReference type="Proteomes" id="UP000286097"/>
    </source>
</evidence>
<comment type="subcellular location">
    <subcellularLocation>
        <location evidence="1">Endomembrane system</location>
        <topology evidence="1">Multi-pass membrane protein</topology>
    </subcellularLocation>
</comment>
<dbReference type="Proteomes" id="UP000286097">
    <property type="component" value="Unassembled WGS sequence"/>
</dbReference>
<keyword evidence="3 10" id="KW-0812">Transmembrane</keyword>
<proteinExistence type="inferred from homology"/>
<evidence type="ECO:0000256" key="6">
    <source>
        <dbReference type="ARBA" id="ARBA00023139"/>
    </source>
</evidence>
<comment type="domain">
    <text evidence="10">The DHHC domain is required for palmitoyltransferase activity.</text>
</comment>
<dbReference type="STRING" id="542832.A0A3M6VCD4"/>
<dbReference type="GO" id="GO:0005794">
    <property type="term" value="C:Golgi apparatus"/>
    <property type="evidence" value="ECO:0007669"/>
    <property type="project" value="TreeGrafter"/>
</dbReference>
<keyword evidence="6" id="KW-0564">Palmitate</keyword>
<evidence type="ECO:0000256" key="4">
    <source>
        <dbReference type="ARBA" id="ARBA00022989"/>
    </source>
</evidence>
<dbReference type="PANTHER" id="PTHR22883:SF43">
    <property type="entry name" value="PALMITOYLTRANSFERASE APP"/>
    <property type="match status" value="1"/>
</dbReference>
<dbReference type="GO" id="GO:0019706">
    <property type="term" value="F:protein-cysteine S-palmitoyltransferase activity"/>
    <property type="evidence" value="ECO:0007669"/>
    <property type="project" value="UniProtKB-EC"/>
</dbReference>
<dbReference type="GO" id="GO:0006612">
    <property type="term" value="P:protein targeting to membrane"/>
    <property type="evidence" value="ECO:0007669"/>
    <property type="project" value="TreeGrafter"/>
</dbReference>
<keyword evidence="7" id="KW-0449">Lipoprotein</keyword>
<evidence type="ECO:0000256" key="2">
    <source>
        <dbReference type="ARBA" id="ARBA00022679"/>
    </source>
</evidence>
<evidence type="ECO:0000313" key="13">
    <source>
        <dbReference type="EMBL" id="RQM13412.1"/>
    </source>
</evidence>
<dbReference type="OrthoDB" id="9909019at2759"/>
<dbReference type="Pfam" id="PF01529">
    <property type="entry name" value="DHHC"/>
    <property type="match status" value="1"/>
</dbReference>
<dbReference type="InterPro" id="IPR039859">
    <property type="entry name" value="PFA4/ZDH16/20/ERF2-like"/>
</dbReference>
<feature type="domain" description="Palmitoyltransferase DHHC" evidence="11">
    <location>
        <begin position="183"/>
        <end position="266"/>
    </location>
</feature>
<feature type="transmembrane region" description="Helical" evidence="10">
    <location>
        <begin position="229"/>
        <end position="252"/>
    </location>
</feature>
<dbReference type="PROSITE" id="PS50216">
    <property type="entry name" value="DHHC"/>
    <property type="match status" value="1"/>
</dbReference>
<dbReference type="GO" id="GO:0005783">
    <property type="term" value="C:endoplasmic reticulum"/>
    <property type="evidence" value="ECO:0007669"/>
    <property type="project" value="TreeGrafter"/>
</dbReference>
<feature type="transmembrane region" description="Helical" evidence="10">
    <location>
        <begin position="144"/>
        <end position="164"/>
    </location>
</feature>
<evidence type="ECO:0000256" key="8">
    <source>
        <dbReference type="ARBA" id="ARBA00023315"/>
    </source>
</evidence>
<accession>A0A3M6VCD4</accession>
<dbReference type="PANTHER" id="PTHR22883">
    <property type="entry name" value="ZINC FINGER DHHC DOMAIN CONTAINING PROTEIN"/>
    <property type="match status" value="1"/>
</dbReference>
<keyword evidence="14" id="KW-1185">Reference proteome</keyword>
<dbReference type="EMBL" id="QKXF01000260">
    <property type="protein sequence ID" value="RQM13412.1"/>
    <property type="molecule type" value="Genomic_DNA"/>
</dbReference>
<evidence type="ECO:0000313" key="12">
    <source>
        <dbReference type="EMBL" id="RMX64309.1"/>
    </source>
</evidence>
<evidence type="ECO:0000313" key="14">
    <source>
        <dbReference type="Proteomes" id="UP000282087"/>
    </source>
</evidence>
<name>A0A3M6VCD4_9STRA</name>